<dbReference type="Gramene" id="TKV92242">
    <property type="protein sequence ID" value="TKV92242"/>
    <property type="gene ID" value="SEVIR_9G151801v2"/>
</dbReference>
<gene>
    <name evidence="2" type="ORF">SEVIR_9G151801v2</name>
</gene>
<dbReference type="EMBL" id="CM016560">
    <property type="protein sequence ID" value="TKV92242.1"/>
    <property type="molecule type" value="Genomic_DNA"/>
</dbReference>
<evidence type="ECO:0008006" key="4">
    <source>
        <dbReference type="Google" id="ProtNLM"/>
    </source>
</evidence>
<sequence length="110" mass="11708">MSLLLYHCCFPRLSAVVATACPSPGGATGDMAVAAPAPAEAGPAGPRACAGCRRCSRPAHGAWDLGRGGSRTRFGWAAVRVQFKCSPVYYVMVIWHMMLAEAKTRFQKHA</sequence>
<name>A0A4U6SXT4_SETVI</name>
<organism evidence="2 3">
    <name type="scientific">Setaria viridis</name>
    <name type="common">Green bristlegrass</name>
    <name type="synonym">Setaria italica subsp. viridis</name>
    <dbReference type="NCBI Taxonomy" id="4556"/>
    <lineage>
        <taxon>Eukaryota</taxon>
        <taxon>Viridiplantae</taxon>
        <taxon>Streptophyta</taxon>
        <taxon>Embryophyta</taxon>
        <taxon>Tracheophyta</taxon>
        <taxon>Spermatophyta</taxon>
        <taxon>Magnoliopsida</taxon>
        <taxon>Liliopsida</taxon>
        <taxon>Poales</taxon>
        <taxon>Poaceae</taxon>
        <taxon>PACMAD clade</taxon>
        <taxon>Panicoideae</taxon>
        <taxon>Panicodae</taxon>
        <taxon>Paniceae</taxon>
        <taxon>Cenchrinae</taxon>
        <taxon>Setaria</taxon>
    </lineage>
</organism>
<feature type="signal peptide" evidence="1">
    <location>
        <begin position="1"/>
        <end position="15"/>
    </location>
</feature>
<protein>
    <recommendedName>
        <fullName evidence="4">Secreted protein</fullName>
    </recommendedName>
</protein>
<evidence type="ECO:0000256" key="1">
    <source>
        <dbReference type="SAM" id="SignalP"/>
    </source>
</evidence>
<reference evidence="2" key="1">
    <citation type="submission" date="2019-03" db="EMBL/GenBank/DDBJ databases">
        <title>WGS assembly of Setaria viridis.</title>
        <authorList>
            <person name="Huang P."/>
            <person name="Jenkins J."/>
            <person name="Grimwood J."/>
            <person name="Barry K."/>
            <person name="Healey A."/>
            <person name="Mamidi S."/>
            <person name="Sreedasyam A."/>
            <person name="Shu S."/>
            <person name="Feldman M."/>
            <person name="Wu J."/>
            <person name="Yu Y."/>
            <person name="Chen C."/>
            <person name="Johnson J."/>
            <person name="Rokhsar D."/>
            <person name="Baxter I."/>
            <person name="Schmutz J."/>
            <person name="Brutnell T."/>
            <person name="Kellogg E."/>
        </authorList>
    </citation>
    <scope>NUCLEOTIDE SEQUENCE [LARGE SCALE GENOMIC DNA]</scope>
</reference>
<keyword evidence="1" id="KW-0732">Signal</keyword>
<accession>A0A4U6SXT4</accession>
<dbReference type="AlphaFoldDB" id="A0A4U6SXT4"/>
<feature type="chain" id="PRO_5021007495" description="Secreted protein" evidence="1">
    <location>
        <begin position="16"/>
        <end position="110"/>
    </location>
</feature>
<dbReference type="Proteomes" id="UP000298652">
    <property type="component" value="Chromosome 9"/>
</dbReference>
<evidence type="ECO:0000313" key="2">
    <source>
        <dbReference type="EMBL" id="TKV92242.1"/>
    </source>
</evidence>
<evidence type="ECO:0000313" key="3">
    <source>
        <dbReference type="Proteomes" id="UP000298652"/>
    </source>
</evidence>
<keyword evidence="3" id="KW-1185">Reference proteome</keyword>
<proteinExistence type="predicted"/>